<reference evidence="4" key="1">
    <citation type="submission" date="2016-11" db="EMBL/GenBank/DDBJ databases">
        <authorList>
            <person name="Varghese N."/>
            <person name="Submissions S."/>
        </authorList>
    </citation>
    <scope>NUCLEOTIDE SEQUENCE [LARGE SCALE GENOMIC DNA]</scope>
    <source>
        <strain evidence="4">DSM 17737</strain>
    </source>
</reference>
<dbReference type="Pfam" id="PF02036">
    <property type="entry name" value="SCP2"/>
    <property type="match status" value="1"/>
</dbReference>
<evidence type="ECO:0000313" key="4">
    <source>
        <dbReference type="Proteomes" id="UP000198461"/>
    </source>
</evidence>
<dbReference type="AlphaFoldDB" id="A0A1N6GHR0"/>
<name>A0A1N6GHR0_9GAMM</name>
<dbReference type="OrthoDB" id="9796077at2"/>
<comment type="subcellular location">
    <subcellularLocation>
        <location evidence="1">Cytoplasm</location>
    </subcellularLocation>
</comment>
<dbReference type="EMBL" id="FSRE01000003">
    <property type="protein sequence ID" value="SIO07044.1"/>
    <property type="molecule type" value="Genomic_DNA"/>
</dbReference>
<dbReference type="GO" id="GO:0006744">
    <property type="term" value="P:ubiquinone biosynthetic process"/>
    <property type="evidence" value="ECO:0007669"/>
    <property type="project" value="UniProtKB-UniRule"/>
</dbReference>
<evidence type="ECO:0000256" key="1">
    <source>
        <dbReference type="HAMAP-Rule" id="MF_02215"/>
    </source>
</evidence>
<gene>
    <name evidence="1" type="primary">ubiJ</name>
    <name evidence="3" type="ORF">SAMN05443662_1346</name>
</gene>
<dbReference type="InterPro" id="IPR003033">
    <property type="entry name" value="SCP2_sterol-bd_dom"/>
</dbReference>
<dbReference type="RefSeq" id="WP_074201615.1">
    <property type="nucleotide sequence ID" value="NZ_FSRE01000003.1"/>
</dbReference>
<accession>A0A1N6GHR0</accession>
<dbReference type="GO" id="GO:0005737">
    <property type="term" value="C:cytoplasm"/>
    <property type="evidence" value="ECO:0007669"/>
    <property type="project" value="UniProtKB-SubCell"/>
</dbReference>
<keyword evidence="1" id="KW-0831">Ubiquinone biosynthesis</keyword>
<dbReference type="PANTHER" id="PTHR38693:SF1">
    <property type="entry name" value="UBIQUINONE BIOSYNTHESIS ACCESSORY FACTOR UBIJ"/>
    <property type="match status" value="1"/>
</dbReference>
<dbReference type="STRING" id="364032.SAMN05443662_1346"/>
<proteinExistence type="inferred from homology"/>
<comment type="pathway">
    <text evidence="1">Cofactor biosynthesis; ubiquinone biosynthesis.</text>
</comment>
<protein>
    <recommendedName>
        <fullName evidence="1">Ubiquinone biosynthesis accessory factor UbiJ</fullName>
    </recommendedName>
</protein>
<keyword evidence="4" id="KW-1185">Reference proteome</keyword>
<dbReference type="Proteomes" id="UP000198461">
    <property type="component" value="Unassembled WGS sequence"/>
</dbReference>
<keyword evidence="3" id="KW-0830">Ubiquinone</keyword>
<evidence type="ECO:0000313" key="3">
    <source>
        <dbReference type="EMBL" id="SIO07044.1"/>
    </source>
</evidence>
<organism evidence="3 4">
    <name type="scientific">Sulfurivirga caldicuralii</name>
    <dbReference type="NCBI Taxonomy" id="364032"/>
    <lineage>
        <taxon>Bacteria</taxon>
        <taxon>Pseudomonadati</taxon>
        <taxon>Pseudomonadota</taxon>
        <taxon>Gammaproteobacteria</taxon>
        <taxon>Thiotrichales</taxon>
        <taxon>Piscirickettsiaceae</taxon>
        <taxon>Sulfurivirga</taxon>
    </lineage>
</organism>
<comment type="function">
    <text evidence="1">Required for ubiquinone (coenzyme Q) biosynthesis. Binds hydrophobic ubiquinone biosynthetic intermediates via its SCP2 domain and is essential for the stability of the Ubi complex. May constitute a docking platform where Ubi enzymes assemble and access their SCP2-bound polyprenyl substrates.</text>
</comment>
<keyword evidence="1" id="KW-0963">Cytoplasm</keyword>
<sequence>MLDPKLAAAALDEALEKLLNTSVRYDRFGGTCMTPLVGKTVAVHLTDLDRTLYLIIQPGLITLNRSLEGDSDATIHTGLPFWPLLKRADTRKAVLAAGHSALEGDTALAEQLLDCLGQLQPDAGAFVERWAGELPASFVTESEQALRHFVARLSDGAEQALKEYLQFELRLLPTREEFETFKADIAALQPRVDALAARVEKIESEKVGDPPSDAPS</sequence>
<dbReference type="SUPFAM" id="SSF55718">
    <property type="entry name" value="SCP-like"/>
    <property type="match status" value="1"/>
</dbReference>
<dbReference type="PANTHER" id="PTHR38693">
    <property type="entry name" value="UBIQUINONE BIOSYNTHESIS PROTEIN UBIJ"/>
    <property type="match status" value="1"/>
</dbReference>
<dbReference type="InterPro" id="IPR038989">
    <property type="entry name" value="UbiJ"/>
</dbReference>
<feature type="domain" description="SCP2" evidence="2">
    <location>
        <begin position="34"/>
        <end position="112"/>
    </location>
</feature>
<dbReference type="HAMAP" id="MF_02215">
    <property type="entry name" value="UbiJ"/>
    <property type="match status" value="1"/>
</dbReference>
<comment type="similarity">
    <text evidence="1">Belongs to the UbiJ family.</text>
</comment>
<evidence type="ECO:0000259" key="2">
    <source>
        <dbReference type="Pfam" id="PF02036"/>
    </source>
</evidence>
<dbReference type="UniPathway" id="UPA00232"/>
<dbReference type="InterPro" id="IPR036527">
    <property type="entry name" value="SCP2_sterol-bd_dom_sf"/>
</dbReference>